<feature type="domain" description="AMP-binding enzyme C-terminal" evidence="7">
    <location>
        <begin position="415"/>
        <end position="493"/>
    </location>
</feature>
<dbReference type="InterPro" id="IPR000873">
    <property type="entry name" value="AMP-dep_synth/lig_dom"/>
</dbReference>
<dbReference type="GO" id="GO:0009234">
    <property type="term" value="P:menaquinone biosynthetic process"/>
    <property type="evidence" value="ECO:0007669"/>
    <property type="project" value="UniProtKB-UniRule"/>
</dbReference>
<keyword evidence="10" id="KW-1185">Reference proteome</keyword>
<dbReference type="InterPro" id="IPR045851">
    <property type="entry name" value="AMP-bd_C_sf"/>
</dbReference>
<dbReference type="Pfam" id="PF00501">
    <property type="entry name" value="AMP-binding"/>
    <property type="match status" value="1"/>
</dbReference>
<organism evidence="9 10">
    <name type="scientific">Alicyclobacillus hesperidum</name>
    <dbReference type="NCBI Taxonomy" id="89784"/>
    <lineage>
        <taxon>Bacteria</taxon>
        <taxon>Bacillati</taxon>
        <taxon>Bacillota</taxon>
        <taxon>Bacilli</taxon>
        <taxon>Bacillales</taxon>
        <taxon>Alicyclobacillaceae</taxon>
        <taxon>Alicyclobacillus</taxon>
    </lineage>
</organism>
<keyword evidence="2 5" id="KW-0436">Ligase</keyword>
<reference evidence="8" key="3">
    <citation type="submission" date="2023-02" db="EMBL/GenBank/DDBJ databases">
        <title>Proposal of a novel subspecies: Alicyclobacillus hesperidum subspecies aegle.</title>
        <authorList>
            <person name="Goto K."/>
            <person name="Fujii T."/>
            <person name="Yasui K."/>
            <person name="Mochida K."/>
            <person name="Kato-Tanaka Y."/>
            <person name="Morohoshi S."/>
            <person name="An S.Y."/>
            <person name="Kasai H."/>
            <person name="Yokota A."/>
        </authorList>
    </citation>
    <scope>NUCLEOTIDE SEQUENCE</scope>
    <source>
        <strain evidence="8">DSM 12766</strain>
    </source>
</reference>
<dbReference type="NCBIfam" id="TIGR01923">
    <property type="entry name" value="menE"/>
    <property type="match status" value="1"/>
</dbReference>
<evidence type="ECO:0000256" key="5">
    <source>
        <dbReference type="HAMAP-Rule" id="MF_00731"/>
    </source>
</evidence>
<dbReference type="Proteomes" id="UP000182589">
    <property type="component" value="Unassembled WGS sequence"/>
</dbReference>
<dbReference type="Gene3D" id="3.40.50.12780">
    <property type="entry name" value="N-terminal domain of ligase-like"/>
    <property type="match status" value="1"/>
</dbReference>
<dbReference type="InterPro" id="IPR042099">
    <property type="entry name" value="ANL_N_sf"/>
</dbReference>
<proteinExistence type="inferred from homology"/>
<dbReference type="InterPro" id="IPR020845">
    <property type="entry name" value="AMP-binding_CS"/>
</dbReference>
<dbReference type="HAMAP" id="MF_00731">
    <property type="entry name" value="MenE"/>
    <property type="match status" value="1"/>
</dbReference>
<dbReference type="SUPFAM" id="SSF56801">
    <property type="entry name" value="Acetyl-CoA synthetase-like"/>
    <property type="match status" value="1"/>
</dbReference>
<evidence type="ECO:0000259" key="7">
    <source>
        <dbReference type="Pfam" id="PF13193"/>
    </source>
</evidence>
<name>A0A1H2U1W4_9BACL</name>
<dbReference type="EMBL" id="BSRA01000009">
    <property type="protein sequence ID" value="GLV14047.1"/>
    <property type="molecule type" value="Genomic_DNA"/>
</dbReference>
<protein>
    <recommendedName>
        <fullName evidence="5">2-succinylbenzoate--CoA ligase</fullName>
        <ecNumber evidence="5">6.2.1.26</ecNumber>
    </recommendedName>
    <alternativeName>
        <fullName evidence="5">o-succinylbenzoyl-CoA synthetase</fullName>
        <shortName evidence="5">OSB-CoA synthetase</shortName>
    </alternativeName>
</protein>
<sequence length="507" mass="55448">MTNAWSQEPVRRLPDWLQAQALRRPLHPAIETANGVLNYEELLYAALSCAASLYDQGLYAGQRAAVLLKDSYAHTIVLHALIQLGAILVPLNWRLSAPELAYQVEDCDAQLLICDAQTMSLAQEVNQSYRFPAGVIEFAELQTKGGRALDVFKADIDLTAPHCIVYTSGTTGRPKGAVITYQNHWWSAMGSVLQLGLRLDERWLVPMPLFHVGGMGVLLRSLIYGTTVVAHNGFDVERVDKALAYEGITLVSLVPAMLARLLDKRSDPYPDTLRAVLLGGGPAPKPLLERALALGIPINQSYGLTESNTQVATLMADDALAKVGSSGKPLANVRLAIDSPDGPTSMPRVEGEILVQSPTVIAGYFNQPMATEHAFRDGWLHTGDIGVFDDDGFLYVLDRRTDLIVSGGENVYPAEVESALMRLAGVQDAGVVAQANATWGQVPVAFVVLKDGVELTDETLAQWRTRLRELLAHYKIPQAFYAVSSLPRNASGKLLRRELREWVKTRC</sequence>
<accession>A0A1H2U1W4</accession>
<dbReference type="Pfam" id="PF13193">
    <property type="entry name" value="AMP-binding_C"/>
    <property type="match status" value="1"/>
</dbReference>
<evidence type="ECO:0000313" key="10">
    <source>
        <dbReference type="Proteomes" id="UP000182589"/>
    </source>
</evidence>
<dbReference type="RefSeq" id="WP_074692895.1">
    <property type="nucleotide sequence ID" value="NZ_BSRA01000009.1"/>
</dbReference>
<reference evidence="9" key="1">
    <citation type="submission" date="2016-10" db="EMBL/GenBank/DDBJ databases">
        <authorList>
            <person name="de Groot N.N."/>
        </authorList>
    </citation>
    <scope>NUCLEOTIDE SEQUENCE [LARGE SCALE GENOMIC DNA]</scope>
    <source>
        <strain evidence="9">DSM 12489</strain>
    </source>
</reference>
<dbReference type="Proteomes" id="UP001157137">
    <property type="component" value="Unassembled WGS sequence"/>
</dbReference>
<keyword evidence="4 5" id="KW-0067">ATP-binding</keyword>
<dbReference type="EC" id="6.2.1.26" evidence="5"/>
<dbReference type="PANTHER" id="PTHR43767:SF1">
    <property type="entry name" value="NONRIBOSOMAL PEPTIDE SYNTHASE PES1 (EUROFUNG)-RELATED"/>
    <property type="match status" value="1"/>
</dbReference>
<evidence type="ECO:0000256" key="2">
    <source>
        <dbReference type="ARBA" id="ARBA00022598"/>
    </source>
</evidence>
<evidence type="ECO:0000256" key="4">
    <source>
        <dbReference type="ARBA" id="ARBA00022840"/>
    </source>
</evidence>
<dbReference type="PROSITE" id="PS00455">
    <property type="entry name" value="AMP_BINDING"/>
    <property type="match status" value="1"/>
</dbReference>
<dbReference type="GO" id="GO:0005524">
    <property type="term" value="F:ATP binding"/>
    <property type="evidence" value="ECO:0007669"/>
    <property type="project" value="UniProtKB-KW"/>
</dbReference>
<feature type="domain" description="AMP-dependent synthetase/ligase" evidence="6">
    <location>
        <begin position="17"/>
        <end position="365"/>
    </location>
</feature>
<evidence type="ECO:0000313" key="8">
    <source>
        <dbReference type="EMBL" id="GLV14047.1"/>
    </source>
</evidence>
<keyword evidence="3 5" id="KW-0547">Nucleotide-binding</keyword>
<comment type="function">
    <text evidence="5">Converts 2-succinylbenzoate (OSB) to 2-succinylbenzoyl-CoA (OSB-CoA).</text>
</comment>
<evidence type="ECO:0000313" key="9">
    <source>
        <dbReference type="EMBL" id="SDW50222.1"/>
    </source>
</evidence>
<dbReference type="UniPathway" id="UPA01057">
    <property type="reaction ID" value="UER00166"/>
</dbReference>
<keyword evidence="1 5" id="KW-0474">Menaquinone biosynthesis</keyword>
<dbReference type="UniPathway" id="UPA00079"/>
<dbReference type="EMBL" id="FNOJ01000007">
    <property type="protein sequence ID" value="SDW50222.1"/>
    <property type="molecule type" value="Genomic_DNA"/>
</dbReference>
<reference evidence="10" key="2">
    <citation type="submission" date="2016-10" db="EMBL/GenBank/DDBJ databases">
        <authorList>
            <person name="Varghese N."/>
        </authorList>
    </citation>
    <scope>NUCLEOTIDE SEQUENCE [LARGE SCALE GENOMIC DNA]</scope>
    <source>
        <strain evidence="10">DSM 12489</strain>
    </source>
</reference>
<evidence type="ECO:0000256" key="3">
    <source>
        <dbReference type="ARBA" id="ARBA00022741"/>
    </source>
</evidence>
<gene>
    <name evidence="5 8" type="primary">menE</name>
    <name evidence="8" type="ORF">Heshes_17310</name>
    <name evidence="9" type="ORF">SAMN04489725_10715</name>
</gene>
<dbReference type="InterPro" id="IPR025110">
    <property type="entry name" value="AMP-bd_C"/>
</dbReference>
<dbReference type="GO" id="GO:0008756">
    <property type="term" value="F:o-succinylbenzoate-CoA ligase activity"/>
    <property type="evidence" value="ECO:0007669"/>
    <property type="project" value="UniProtKB-UniRule"/>
</dbReference>
<dbReference type="STRING" id="89784.SAMN04489725_10715"/>
<dbReference type="AlphaFoldDB" id="A0A1H2U1W4"/>
<comment type="pathway">
    <text evidence="5">Quinol/quinone metabolism; menaquinone biosynthesis.</text>
</comment>
<evidence type="ECO:0000259" key="6">
    <source>
        <dbReference type="Pfam" id="PF00501"/>
    </source>
</evidence>
<dbReference type="InterPro" id="IPR010192">
    <property type="entry name" value="MenE"/>
</dbReference>
<evidence type="ECO:0000256" key="1">
    <source>
        <dbReference type="ARBA" id="ARBA00022428"/>
    </source>
</evidence>
<dbReference type="Gene3D" id="3.30.300.30">
    <property type="match status" value="1"/>
</dbReference>
<comment type="catalytic activity">
    <reaction evidence="5">
        <text>2-succinylbenzoate + ATP + CoA = 2-succinylbenzoyl-CoA + AMP + diphosphate</text>
        <dbReference type="Rhea" id="RHEA:17009"/>
        <dbReference type="ChEBI" id="CHEBI:18325"/>
        <dbReference type="ChEBI" id="CHEBI:30616"/>
        <dbReference type="ChEBI" id="CHEBI:33019"/>
        <dbReference type="ChEBI" id="CHEBI:57287"/>
        <dbReference type="ChEBI" id="CHEBI:57364"/>
        <dbReference type="ChEBI" id="CHEBI:456215"/>
        <dbReference type="EC" id="6.2.1.26"/>
    </reaction>
</comment>
<dbReference type="InterPro" id="IPR050237">
    <property type="entry name" value="ATP-dep_AMP-bd_enzyme"/>
</dbReference>
<dbReference type="PANTHER" id="PTHR43767">
    <property type="entry name" value="LONG-CHAIN-FATTY-ACID--COA LIGASE"/>
    <property type="match status" value="1"/>
</dbReference>
<comment type="similarity">
    <text evidence="5">Belongs to the ATP-dependent AMP-binding enzyme family. MenE subfamily.</text>
</comment>
<comment type="pathway">
    <text evidence="5">Quinol/quinone metabolism; 1,4-dihydroxy-2-naphthoate biosynthesis; 1,4-dihydroxy-2-naphthoate from chorismate: step 5/7.</text>
</comment>